<organism evidence="8 9">
    <name type="scientific">Thermaerobacter marianensis (strain ATCC 700841 / DSM 12885 / JCM 10246 / 7p75a)</name>
    <dbReference type="NCBI Taxonomy" id="644966"/>
    <lineage>
        <taxon>Bacteria</taxon>
        <taxon>Bacillati</taxon>
        <taxon>Bacillota</taxon>
        <taxon>Clostridia</taxon>
        <taxon>Eubacteriales</taxon>
        <taxon>Clostridiales Family XVII. Incertae Sedis</taxon>
        <taxon>Thermaerobacter</taxon>
    </lineage>
</organism>
<keyword evidence="2 6" id="KW-0698">rRNA processing</keyword>
<reference evidence="8 9" key="1">
    <citation type="journal article" date="2010" name="Stand. Genomic Sci.">
        <title>Complete genome sequence of Thermaerobacter marianensis type strain (7p75a).</title>
        <authorList>
            <person name="Han C."/>
            <person name="Gu W."/>
            <person name="Zhang X."/>
            <person name="Lapidus A."/>
            <person name="Nolan M."/>
            <person name="Copeland A."/>
            <person name="Lucas S."/>
            <person name="Del Rio T.G."/>
            <person name="Tice H."/>
            <person name="Cheng J.F."/>
            <person name="Tapia R."/>
            <person name="Goodwin L."/>
            <person name="Pitluck S."/>
            <person name="Pagani I."/>
            <person name="Ivanova N."/>
            <person name="Mavromatis K."/>
            <person name="Mikhailova N."/>
            <person name="Pati A."/>
            <person name="Chen A."/>
            <person name="Palaniappan K."/>
            <person name="Land M."/>
            <person name="Hauser L."/>
            <person name="Chang Y.J."/>
            <person name="Jeffries C.D."/>
            <person name="Schneider S."/>
            <person name="Rohde M."/>
            <person name="Goker M."/>
            <person name="Pukall R."/>
            <person name="Woyke T."/>
            <person name="Bristow J."/>
            <person name="Eisen J.A."/>
            <person name="Markowitz V."/>
            <person name="Hugenholtz P."/>
            <person name="Kyrpides N.C."/>
            <person name="Klenk H.P."/>
            <person name="Detter J.C."/>
        </authorList>
    </citation>
    <scope>NUCLEOTIDE SEQUENCE [LARGE SCALE GENOMIC DNA]</scope>
    <source>
        <strain evidence="9">ATCC 700841 / DSM 12885 / JCM 10246 / 7p75a</strain>
    </source>
</reference>
<keyword evidence="4 6" id="KW-0808">Transferase</keyword>
<dbReference type="GO" id="GO:0005829">
    <property type="term" value="C:cytosol"/>
    <property type="evidence" value="ECO:0007669"/>
    <property type="project" value="TreeGrafter"/>
</dbReference>
<gene>
    <name evidence="6" type="primary">rsmG</name>
    <name evidence="8" type="ordered locus">Tmar_2369</name>
</gene>
<keyword evidence="3 6" id="KW-0489">Methyltransferase</keyword>
<dbReference type="PANTHER" id="PTHR31760">
    <property type="entry name" value="S-ADENOSYL-L-METHIONINE-DEPENDENT METHYLTRANSFERASES SUPERFAMILY PROTEIN"/>
    <property type="match status" value="1"/>
</dbReference>
<comment type="similarity">
    <text evidence="6">Belongs to the methyltransferase superfamily. RNA methyltransferase RsmG family.</text>
</comment>
<dbReference type="SUPFAM" id="SSF53335">
    <property type="entry name" value="S-adenosyl-L-methionine-dependent methyltransferases"/>
    <property type="match status" value="1"/>
</dbReference>
<dbReference type="AlphaFoldDB" id="E6SLY8"/>
<dbReference type="OrthoDB" id="9808773at2"/>
<comment type="subcellular location">
    <subcellularLocation>
        <location evidence="6">Cytoplasm</location>
    </subcellularLocation>
</comment>
<dbReference type="EC" id="2.1.1.-" evidence="6"/>
<dbReference type="InterPro" id="IPR029063">
    <property type="entry name" value="SAM-dependent_MTases_sf"/>
</dbReference>
<evidence type="ECO:0000256" key="1">
    <source>
        <dbReference type="ARBA" id="ARBA00022490"/>
    </source>
</evidence>
<evidence type="ECO:0000313" key="9">
    <source>
        <dbReference type="Proteomes" id="UP000008915"/>
    </source>
</evidence>
<keyword evidence="5 6" id="KW-0949">S-adenosyl-L-methionine</keyword>
<evidence type="ECO:0000256" key="5">
    <source>
        <dbReference type="ARBA" id="ARBA00022691"/>
    </source>
</evidence>
<protein>
    <recommendedName>
        <fullName evidence="6">Ribosomal RNA small subunit methyltransferase G</fullName>
        <ecNumber evidence="6">2.1.1.-</ecNumber>
    </recommendedName>
    <alternativeName>
        <fullName evidence="6">16S rRNA 7-methylguanosine methyltransferase</fullName>
        <shortName evidence="6">16S rRNA m7G methyltransferase</shortName>
    </alternativeName>
</protein>
<comment type="function">
    <text evidence="6">Specifically methylates the N7 position of a guanine in 16S rRNA.</text>
</comment>
<evidence type="ECO:0000256" key="4">
    <source>
        <dbReference type="ARBA" id="ARBA00022679"/>
    </source>
</evidence>
<dbReference type="RefSeq" id="WP_013496741.1">
    <property type="nucleotide sequence ID" value="NC_014831.1"/>
</dbReference>
<feature type="binding site" evidence="6">
    <location>
        <position position="154"/>
    </location>
    <ligand>
        <name>S-adenosyl-L-methionine</name>
        <dbReference type="ChEBI" id="CHEBI:59789"/>
    </ligand>
</feature>
<dbReference type="InterPro" id="IPR003682">
    <property type="entry name" value="rRNA_ssu_MeTfrase_G"/>
</dbReference>
<dbReference type="PANTHER" id="PTHR31760:SF0">
    <property type="entry name" value="S-ADENOSYL-L-METHIONINE-DEPENDENT METHYLTRANSFERASES SUPERFAMILY PROTEIN"/>
    <property type="match status" value="1"/>
</dbReference>
<dbReference type="STRING" id="644966.Tmar_2369"/>
<dbReference type="NCBIfam" id="TIGR00138">
    <property type="entry name" value="rsmG_gidB"/>
    <property type="match status" value="1"/>
</dbReference>
<dbReference type="HAMAP" id="MF_00074">
    <property type="entry name" value="16SrRNA_methyltr_G"/>
    <property type="match status" value="1"/>
</dbReference>
<dbReference type="Pfam" id="PF02527">
    <property type="entry name" value="GidB"/>
    <property type="match status" value="1"/>
</dbReference>
<comment type="caution">
    <text evidence="6">Lacks conserved residue(s) required for the propagation of feature annotation.</text>
</comment>
<evidence type="ECO:0000256" key="7">
    <source>
        <dbReference type="SAM" id="MobiDB-lite"/>
    </source>
</evidence>
<reference evidence="9" key="2">
    <citation type="journal article" date="2010" name="Stand. Genomic Sci.">
        <title>Complete genome sequence of Thermaerobacter marianensis type strain (7p75aT).</title>
        <authorList>
            <person name="Han C."/>
            <person name="Gu W."/>
            <person name="Zhang X."/>
            <person name="Lapidus A."/>
            <person name="Nolan M."/>
            <person name="Copeland A."/>
            <person name="Lucas S."/>
            <person name="Glavina Del Rio T."/>
            <person name="Tice H."/>
            <person name="Cheng J."/>
            <person name="Tapia R."/>
            <person name="Goodwin L."/>
            <person name="Pitluck S."/>
            <person name="Pagani I."/>
            <person name="Ivanova N."/>
            <person name="Mavromatis K."/>
            <person name="Mikhailova N."/>
            <person name="Pati A."/>
            <person name="Chen A."/>
            <person name="Palaniappan K."/>
            <person name="Land M."/>
            <person name="Hauser L."/>
            <person name="Chang Y."/>
            <person name="Jeffries C."/>
            <person name="Schneider S."/>
            <person name="Rohde M."/>
            <person name="Goker M."/>
            <person name="Pukall R."/>
            <person name="Woyke T."/>
            <person name="Bristow J."/>
            <person name="Eisen J."/>
            <person name="Markowitz V."/>
            <person name="Hugenholtz P."/>
            <person name="Kyrpides N."/>
            <person name="Klenk H."/>
            <person name="Detter J."/>
        </authorList>
    </citation>
    <scope>NUCLEOTIDE SEQUENCE [LARGE SCALE GENOMIC DNA]</scope>
    <source>
        <strain evidence="9">ATCC 700841 / DSM 12885 / JCM 10246 / 7p75a</strain>
    </source>
</reference>
<feature type="binding site" evidence="6">
    <location>
        <position position="82"/>
    </location>
    <ligand>
        <name>S-adenosyl-L-methionine</name>
        <dbReference type="ChEBI" id="CHEBI:59789"/>
    </ligand>
</feature>
<feature type="binding site" evidence="6">
    <location>
        <position position="87"/>
    </location>
    <ligand>
        <name>S-adenosyl-L-methionine</name>
        <dbReference type="ChEBI" id="CHEBI:59789"/>
    </ligand>
</feature>
<dbReference type="KEGG" id="tmr:Tmar_2369"/>
<keyword evidence="9" id="KW-1185">Reference proteome</keyword>
<keyword evidence="1 6" id="KW-0963">Cytoplasm</keyword>
<feature type="binding site" evidence="6">
    <location>
        <begin position="135"/>
        <end position="136"/>
    </location>
    <ligand>
        <name>S-adenosyl-L-methionine</name>
        <dbReference type="ChEBI" id="CHEBI:59789"/>
    </ligand>
</feature>
<sequence length="250" mass="27029">MDPQRWKDELARRAAACGVAVDGPAVSAMRVHWEMVREAGARFNLTGIDRDDEALVLHYLDSLLALSVPGGWPAEGLLVDLGSGAGFPGIPLLVALGRGWRGLLLEAQQKKAAFLADAVQRLGLAERVTVAARRAEEVGRDPQWRGQADAVTARALAPLDVVLEYGLPLLRPGGRLWAYKGPRVEEEWAAGRRAAEVLGGRLADRHCFGLPGGAGRRVIVEAVKERPTPERYPRRPGVPARRPLGRKADG</sequence>
<dbReference type="Proteomes" id="UP000008915">
    <property type="component" value="Chromosome"/>
</dbReference>
<dbReference type="HOGENOM" id="CLU_065341_0_1_9"/>
<accession>E6SLY8</accession>
<evidence type="ECO:0000256" key="6">
    <source>
        <dbReference type="HAMAP-Rule" id="MF_00074"/>
    </source>
</evidence>
<dbReference type="eggNOG" id="COG0357">
    <property type="taxonomic scope" value="Bacteria"/>
</dbReference>
<dbReference type="Gene3D" id="3.40.50.150">
    <property type="entry name" value="Vaccinia Virus protein VP39"/>
    <property type="match status" value="1"/>
</dbReference>
<name>E6SLY8_THEM7</name>
<evidence type="ECO:0000313" key="8">
    <source>
        <dbReference type="EMBL" id="ADU52446.1"/>
    </source>
</evidence>
<evidence type="ECO:0000256" key="2">
    <source>
        <dbReference type="ARBA" id="ARBA00022552"/>
    </source>
</evidence>
<dbReference type="GO" id="GO:0070043">
    <property type="term" value="F:rRNA (guanine-N7-)-methyltransferase activity"/>
    <property type="evidence" value="ECO:0007669"/>
    <property type="project" value="UniProtKB-UniRule"/>
</dbReference>
<evidence type="ECO:0000256" key="3">
    <source>
        <dbReference type="ARBA" id="ARBA00022603"/>
    </source>
</evidence>
<proteinExistence type="inferred from homology"/>
<dbReference type="EMBL" id="CP002344">
    <property type="protein sequence ID" value="ADU52446.1"/>
    <property type="molecule type" value="Genomic_DNA"/>
</dbReference>
<feature type="region of interest" description="Disordered" evidence="7">
    <location>
        <begin position="225"/>
        <end position="250"/>
    </location>
</feature>